<dbReference type="Proteomes" id="UP001295469">
    <property type="component" value="Chromosome C02"/>
</dbReference>
<evidence type="ECO:0000313" key="2">
    <source>
        <dbReference type="EMBL" id="CAF1898572.1"/>
    </source>
</evidence>
<evidence type="ECO:0000256" key="1">
    <source>
        <dbReference type="SAM" id="MobiDB-lite"/>
    </source>
</evidence>
<reference evidence="2" key="1">
    <citation type="submission" date="2021-01" db="EMBL/GenBank/DDBJ databases">
        <authorList>
            <consortium name="Genoscope - CEA"/>
            <person name="William W."/>
        </authorList>
    </citation>
    <scope>NUCLEOTIDE SEQUENCE</scope>
</reference>
<dbReference type="PANTHER" id="PTHR34212:SF1">
    <property type="entry name" value="OS06G0106900 PROTEIN"/>
    <property type="match status" value="1"/>
</dbReference>
<sequence length="79" mass="9268">MDNSSLMRKQDQPIVGEGKKKKKQGKDEADRIKQAEKKKRRLEKNLAASLAIRAELEKKKQRIRKDIKKQQMKKAGPRR</sequence>
<dbReference type="EMBL" id="HG994366">
    <property type="protein sequence ID" value="CAF1898572.1"/>
    <property type="molecule type" value="Genomic_DNA"/>
</dbReference>
<name>A0A816K4Z0_BRANA</name>
<dbReference type="AlphaFoldDB" id="A0A816K4Z0"/>
<accession>A0A816K4Z0</accession>
<feature type="compositionally biased region" description="Basic residues" evidence="1">
    <location>
        <begin position="59"/>
        <end position="79"/>
    </location>
</feature>
<proteinExistence type="predicted"/>
<feature type="region of interest" description="Disordered" evidence="1">
    <location>
        <begin position="57"/>
        <end position="79"/>
    </location>
</feature>
<feature type="compositionally biased region" description="Basic and acidic residues" evidence="1">
    <location>
        <begin position="25"/>
        <end position="35"/>
    </location>
</feature>
<organism evidence="2">
    <name type="scientific">Brassica napus</name>
    <name type="common">Rape</name>
    <dbReference type="NCBI Taxonomy" id="3708"/>
    <lineage>
        <taxon>Eukaryota</taxon>
        <taxon>Viridiplantae</taxon>
        <taxon>Streptophyta</taxon>
        <taxon>Embryophyta</taxon>
        <taxon>Tracheophyta</taxon>
        <taxon>Spermatophyta</taxon>
        <taxon>Magnoliopsida</taxon>
        <taxon>eudicotyledons</taxon>
        <taxon>Gunneridae</taxon>
        <taxon>Pentapetalae</taxon>
        <taxon>rosids</taxon>
        <taxon>malvids</taxon>
        <taxon>Brassicales</taxon>
        <taxon>Brassicaceae</taxon>
        <taxon>Brassiceae</taxon>
        <taxon>Brassica</taxon>
    </lineage>
</organism>
<protein>
    <submittedName>
        <fullName evidence="2">(rape) hypothetical protein</fullName>
    </submittedName>
</protein>
<dbReference type="PANTHER" id="PTHR34212">
    <property type="entry name" value="OS02G0104200 PROTEIN"/>
    <property type="match status" value="1"/>
</dbReference>
<feature type="region of interest" description="Disordered" evidence="1">
    <location>
        <begin position="1"/>
        <end position="41"/>
    </location>
</feature>
<gene>
    <name evidence="2" type="ORF">DARMORV10_C02P19540.1</name>
</gene>